<dbReference type="Proteomes" id="UP000051574">
    <property type="component" value="Unassembled WGS sequence"/>
</dbReference>
<evidence type="ECO:0000313" key="7">
    <source>
        <dbReference type="Proteomes" id="UP000051574"/>
    </source>
</evidence>
<dbReference type="OrthoDB" id="18213at2759"/>
<evidence type="ECO:0000256" key="1">
    <source>
        <dbReference type="ARBA" id="ARBA00004141"/>
    </source>
</evidence>
<name>A0A0T6AZD5_9SCAR</name>
<dbReference type="PANTHER" id="PTHR12859:SF0">
    <property type="entry name" value="PRA1 FAMILY PROTEIN"/>
    <property type="match status" value="1"/>
</dbReference>
<protein>
    <recommendedName>
        <fullName evidence="5">PRA1 family protein</fullName>
    </recommendedName>
</protein>
<evidence type="ECO:0000256" key="2">
    <source>
        <dbReference type="ARBA" id="ARBA00022692"/>
    </source>
</evidence>
<evidence type="ECO:0000256" key="5">
    <source>
        <dbReference type="RuleBase" id="RU363107"/>
    </source>
</evidence>
<comment type="similarity">
    <text evidence="5">Belongs to the PRA1 family.</text>
</comment>
<dbReference type="InterPro" id="IPR004895">
    <property type="entry name" value="Prenylated_rab_accept_PRA1"/>
</dbReference>
<gene>
    <name evidence="6" type="ORF">AMK59_7071</name>
</gene>
<dbReference type="GO" id="GO:0016020">
    <property type="term" value="C:membrane"/>
    <property type="evidence" value="ECO:0007669"/>
    <property type="project" value="UniProtKB-SubCell"/>
</dbReference>
<accession>A0A0T6AZD5</accession>
<keyword evidence="4 5" id="KW-0472">Membrane</keyword>
<comment type="subcellular location">
    <subcellularLocation>
        <location evidence="1 5">Membrane</location>
        <topology evidence="1 5">Multi-pass membrane protein</topology>
    </subcellularLocation>
</comment>
<keyword evidence="2 5" id="KW-0812">Transmembrane</keyword>
<evidence type="ECO:0000256" key="3">
    <source>
        <dbReference type="ARBA" id="ARBA00022989"/>
    </source>
</evidence>
<keyword evidence="3 5" id="KW-1133">Transmembrane helix</keyword>
<reference evidence="6 7" key="1">
    <citation type="submission" date="2015-09" db="EMBL/GenBank/DDBJ databases">
        <title>Draft genome of the scarab beetle Oryctes borbonicus.</title>
        <authorList>
            <person name="Meyer J.M."/>
            <person name="Markov G.V."/>
            <person name="Baskaran P."/>
            <person name="Herrmann M."/>
            <person name="Sommer R.J."/>
            <person name="Roedelsperger C."/>
        </authorList>
    </citation>
    <scope>NUCLEOTIDE SEQUENCE [LARGE SCALE GENOMIC DNA]</scope>
    <source>
        <strain evidence="6">OB123</strain>
        <tissue evidence="6">Whole animal</tissue>
    </source>
</reference>
<proteinExistence type="inferred from homology"/>
<evidence type="ECO:0000313" key="6">
    <source>
        <dbReference type="EMBL" id="KRT80559.1"/>
    </source>
</evidence>
<feature type="transmembrane region" description="Helical" evidence="5">
    <location>
        <begin position="72"/>
        <end position="89"/>
    </location>
</feature>
<feature type="transmembrane region" description="Helical" evidence="5">
    <location>
        <begin position="46"/>
        <end position="66"/>
    </location>
</feature>
<dbReference type="EMBL" id="LJIG01022447">
    <property type="protein sequence ID" value="KRT80559.1"/>
    <property type="molecule type" value="Genomic_DNA"/>
</dbReference>
<sequence>MSSLKENNVEIAPLRTLDDFLLESARFQIPDIKHPERWGNRVVKNLLYYQTNYFLLYILLFVIVGVIHPKEIASGAVTCILTTLLYLGFSNTSNQLEHIRTKYRNVSIIAVVLALYFVYYMLNNILVLLVALLFPVSVIFIHASLRLRNFKNKLANQVEMLEIRVTPMGLILKQFGLQTETHRILPEKKLTEISDNLKF</sequence>
<feature type="transmembrane region" description="Helical" evidence="5">
    <location>
        <begin position="101"/>
        <end position="119"/>
    </location>
</feature>
<evidence type="ECO:0000256" key="4">
    <source>
        <dbReference type="ARBA" id="ARBA00023136"/>
    </source>
</evidence>
<dbReference type="AlphaFoldDB" id="A0A0T6AZD5"/>
<feature type="transmembrane region" description="Helical" evidence="5">
    <location>
        <begin position="125"/>
        <end position="145"/>
    </location>
</feature>
<organism evidence="6 7">
    <name type="scientific">Oryctes borbonicus</name>
    <dbReference type="NCBI Taxonomy" id="1629725"/>
    <lineage>
        <taxon>Eukaryota</taxon>
        <taxon>Metazoa</taxon>
        <taxon>Ecdysozoa</taxon>
        <taxon>Arthropoda</taxon>
        <taxon>Hexapoda</taxon>
        <taxon>Insecta</taxon>
        <taxon>Pterygota</taxon>
        <taxon>Neoptera</taxon>
        <taxon>Endopterygota</taxon>
        <taxon>Coleoptera</taxon>
        <taxon>Polyphaga</taxon>
        <taxon>Scarabaeiformia</taxon>
        <taxon>Scarabaeidae</taxon>
        <taxon>Dynastinae</taxon>
        <taxon>Oryctes</taxon>
    </lineage>
</organism>
<dbReference type="Pfam" id="PF03208">
    <property type="entry name" value="PRA1"/>
    <property type="match status" value="1"/>
</dbReference>
<keyword evidence="7" id="KW-1185">Reference proteome</keyword>
<dbReference type="PANTHER" id="PTHR12859">
    <property type="entry name" value="PRA1 PROTEIN"/>
    <property type="match status" value="1"/>
</dbReference>
<comment type="caution">
    <text evidence="6">The sequence shown here is derived from an EMBL/GenBank/DDBJ whole genome shotgun (WGS) entry which is preliminary data.</text>
</comment>